<dbReference type="PRINTS" id="PR00480">
    <property type="entry name" value="ASTACIN"/>
</dbReference>
<dbReference type="Gene3D" id="3.40.390.10">
    <property type="entry name" value="Collagenase (Catalytic Domain)"/>
    <property type="match status" value="1"/>
</dbReference>
<organism evidence="4 5">
    <name type="scientific">Orchesella dallaii</name>
    <dbReference type="NCBI Taxonomy" id="48710"/>
    <lineage>
        <taxon>Eukaryota</taxon>
        <taxon>Metazoa</taxon>
        <taxon>Ecdysozoa</taxon>
        <taxon>Arthropoda</taxon>
        <taxon>Hexapoda</taxon>
        <taxon>Collembola</taxon>
        <taxon>Entomobryomorpha</taxon>
        <taxon>Entomobryoidea</taxon>
        <taxon>Orchesellidae</taxon>
        <taxon>Orchesellinae</taxon>
        <taxon>Orchesella</taxon>
    </lineage>
</organism>
<dbReference type="Pfam" id="PF01400">
    <property type="entry name" value="Astacin"/>
    <property type="match status" value="1"/>
</dbReference>
<dbReference type="InterPro" id="IPR024079">
    <property type="entry name" value="MetalloPept_cat_dom_sf"/>
</dbReference>
<feature type="domain" description="Peptidase M12A" evidence="3">
    <location>
        <begin position="59"/>
        <end position="250"/>
    </location>
</feature>
<comment type="cofactor">
    <cofactor evidence="1 2">
        <name>Zn(2+)</name>
        <dbReference type="ChEBI" id="CHEBI:29105"/>
    </cofactor>
    <text evidence="1 2">Binds 1 zinc ion per subunit.</text>
</comment>
<keyword evidence="5" id="KW-1185">Reference proteome</keyword>
<keyword evidence="1 2" id="KW-0378">Hydrolase</keyword>
<comment type="caution">
    <text evidence="1">Lacks conserved residue(s) required for the propagation of feature annotation.</text>
</comment>
<dbReference type="SUPFAM" id="SSF55486">
    <property type="entry name" value="Metalloproteases ('zincins'), catalytic domain"/>
    <property type="match status" value="1"/>
</dbReference>
<name>A0ABP1RV92_9HEXA</name>
<evidence type="ECO:0000313" key="4">
    <source>
        <dbReference type="EMBL" id="CAL8136604.1"/>
    </source>
</evidence>
<dbReference type="InterPro" id="IPR001506">
    <property type="entry name" value="Peptidase_M12A"/>
</dbReference>
<comment type="caution">
    <text evidence="4">The sequence shown here is derived from an EMBL/GenBank/DDBJ whole genome shotgun (WGS) entry which is preliminary data.</text>
</comment>
<feature type="binding site" evidence="1">
    <location>
        <position position="157"/>
    </location>
    <ligand>
        <name>Zn(2+)</name>
        <dbReference type="ChEBI" id="CHEBI:29105"/>
        <note>catalytic</note>
    </ligand>
</feature>
<dbReference type="PROSITE" id="PS51864">
    <property type="entry name" value="ASTACIN"/>
    <property type="match status" value="1"/>
</dbReference>
<dbReference type="EMBL" id="CAXLJM020000111">
    <property type="protein sequence ID" value="CAL8136604.1"/>
    <property type="molecule type" value="Genomic_DNA"/>
</dbReference>
<feature type="active site" evidence="1">
    <location>
        <position position="154"/>
    </location>
</feature>
<keyword evidence="1 2" id="KW-0862">Zinc</keyword>
<feature type="chain" id="PRO_5044988834" description="Metalloendopeptidase" evidence="2">
    <location>
        <begin position="29"/>
        <end position="443"/>
    </location>
</feature>
<dbReference type="PANTHER" id="PTHR10127">
    <property type="entry name" value="DISCOIDIN, CUB, EGF, LAMININ , AND ZINC METALLOPROTEASE DOMAIN CONTAINING"/>
    <property type="match status" value="1"/>
</dbReference>
<dbReference type="EC" id="3.4.24.-" evidence="2"/>
<keyword evidence="2" id="KW-0732">Signal</keyword>
<dbReference type="SMART" id="SM00696">
    <property type="entry name" value="DM9"/>
    <property type="match status" value="1"/>
</dbReference>
<dbReference type="SMART" id="SM00235">
    <property type="entry name" value="ZnMc"/>
    <property type="match status" value="1"/>
</dbReference>
<dbReference type="PROSITE" id="PS51257">
    <property type="entry name" value="PROKAR_LIPOPROTEIN"/>
    <property type="match status" value="1"/>
</dbReference>
<protein>
    <recommendedName>
        <fullName evidence="2">Metalloendopeptidase</fullName>
        <ecNumber evidence="2">3.4.24.-</ecNumber>
    </recommendedName>
</protein>
<evidence type="ECO:0000256" key="1">
    <source>
        <dbReference type="PROSITE-ProRule" id="PRU01211"/>
    </source>
</evidence>
<keyword evidence="1 2" id="KW-0479">Metal-binding</keyword>
<dbReference type="InterPro" id="IPR006026">
    <property type="entry name" value="Peptidase_Metallo"/>
</dbReference>
<evidence type="ECO:0000313" key="5">
    <source>
        <dbReference type="Proteomes" id="UP001642540"/>
    </source>
</evidence>
<evidence type="ECO:0000259" key="3">
    <source>
        <dbReference type="PROSITE" id="PS51864"/>
    </source>
</evidence>
<feature type="signal peptide" evidence="2">
    <location>
        <begin position="1"/>
        <end position="28"/>
    </location>
</feature>
<dbReference type="InterPro" id="IPR006616">
    <property type="entry name" value="DM9_repeat"/>
</dbReference>
<feature type="binding site" evidence="1">
    <location>
        <position position="153"/>
    </location>
    <ligand>
        <name>Zn(2+)</name>
        <dbReference type="ChEBI" id="CHEBI:29105"/>
        <note>catalytic</note>
    </ligand>
</feature>
<dbReference type="Proteomes" id="UP001642540">
    <property type="component" value="Unassembled WGS sequence"/>
</dbReference>
<reference evidence="4 5" key="1">
    <citation type="submission" date="2024-08" db="EMBL/GenBank/DDBJ databases">
        <authorList>
            <person name="Cucini C."/>
            <person name="Frati F."/>
        </authorList>
    </citation>
    <scope>NUCLEOTIDE SEQUENCE [LARGE SCALE GENOMIC DNA]</scope>
</reference>
<accession>A0ABP1RV92</accession>
<feature type="binding site" evidence="1">
    <location>
        <position position="163"/>
    </location>
    <ligand>
        <name>Zn(2+)</name>
        <dbReference type="ChEBI" id="CHEBI:29105"/>
        <note>catalytic</note>
    </ligand>
</feature>
<dbReference type="Pfam" id="PF11901">
    <property type="entry name" value="DM9"/>
    <property type="match status" value="1"/>
</dbReference>
<dbReference type="PANTHER" id="PTHR10127:SF850">
    <property type="entry name" value="METALLOENDOPEPTIDASE"/>
    <property type="match status" value="1"/>
</dbReference>
<keyword evidence="1 2" id="KW-0482">Metalloprotease</keyword>
<evidence type="ECO:0000256" key="2">
    <source>
        <dbReference type="RuleBase" id="RU361183"/>
    </source>
</evidence>
<proteinExistence type="predicted"/>
<gene>
    <name evidence="4" type="ORF">ODALV1_LOCUS26524</name>
</gene>
<sequence length="443" mass="49946">MITCPPKILKVSWILLLYTLNFCTIVTSYSCQSPDDNGILIPQYGNISSSSEEISSDFAFLNIRLKKIWPNGIVKYKLSPSLTPEDISEVKKAFQEYHTKTCIKFLPWQPGDYHFITLQVNDSFCGYTSLCKTGGEQIIYFGGDCRKMNTIIHELGHSLCLAHEHTRVDREDYINFPGCNKKTIPRARSLTSHSSKGIYDYASQMHYECGECNLGGWPIDQNTIEYCGPDLTPGLSLLDADGINSLYDCQGCHRHRWRPSVTLTHSEKSDMESFGFNSRDGTPLYPCRVPFRGEVIPGKYIDSTKSCVVAHGNEVHSVKKDVEVLTFPKGLSYQCSNYKLEKVERVSVDTTTAVPAGTSFRRWNQRSFLAFASVTKSNSDKEIVIAKVAIDQEENRNGKRFGNATMVVGSVVHKVNDFKVLTCSLDKDCMIHQWYTNSFESSI</sequence>
<keyword evidence="1 2" id="KW-0645">Protease</keyword>